<dbReference type="EC" id="2.7.1.176" evidence="4"/>
<evidence type="ECO:0000313" key="4">
    <source>
        <dbReference type="EMBL" id="RYC74627.1"/>
    </source>
</evidence>
<keyword evidence="5" id="KW-1185">Reference proteome</keyword>
<reference evidence="4 5" key="2">
    <citation type="journal article" date="2020" name="Cell Rep.">
        <title>Acquisition and Adaptation of Ultra-small Parasitic Reduced Genome Bacteria to Mammalian Hosts.</title>
        <authorList>
            <person name="McLean J.S."/>
            <person name="Bor B."/>
            <person name="Kerns K.A."/>
            <person name="Liu Q."/>
            <person name="To T.T."/>
            <person name="Solden L."/>
            <person name="Hendrickson E.L."/>
            <person name="Wrighton K."/>
            <person name="Shi W."/>
            <person name="He X."/>
        </authorList>
    </citation>
    <scope>NUCLEOTIDE SEQUENCE [LARGE SCALE GENOMIC DNA]</scope>
    <source>
        <strain evidence="4 5">TM7_G3_2_Rum_HOT_351B</strain>
    </source>
</reference>
<dbReference type="Gene3D" id="3.40.50.300">
    <property type="entry name" value="P-loop containing nucleotide triphosphate hydrolases"/>
    <property type="match status" value="1"/>
</dbReference>
<accession>A0ABY0FLI5</accession>
<proteinExistence type="predicted"/>
<dbReference type="Proteomes" id="UP001191019">
    <property type="component" value="Unassembled WGS sequence"/>
</dbReference>
<name>A0ABY0FLI5_9BACT</name>
<organism evidence="4 5">
    <name type="scientific">Candidatus Nanosyncoccus alces</name>
    <dbReference type="NCBI Taxonomy" id="2171997"/>
    <lineage>
        <taxon>Bacteria</taxon>
        <taxon>Candidatus Saccharimonadota</taxon>
        <taxon>Candidatus Nanosyncoccalia</taxon>
        <taxon>Candidatus Nanosyncoccales</taxon>
        <taxon>Candidatus Nanosyncoccaceae</taxon>
        <taxon>Candidatus Nanosyncoccus</taxon>
    </lineage>
</organism>
<dbReference type="SUPFAM" id="SSF52540">
    <property type="entry name" value="P-loop containing nucleoside triphosphate hydrolases"/>
    <property type="match status" value="1"/>
</dbReference>
<gene>
    <name evidence="4" type="primary">pezT</name>
    <name evidence="4" type="ORF">G3RUM_00493</name>
</gene>
<dbReference type="RefSeq" id="WP_129735049.1">
    <property type="nucleotide sequence ID" value="NZ_PRLM01000005.1"/>
</dbReference>
<dbReference type="Pfam" id="PF06414">
    <property type="entry name" value="Zeta_toxin"/>
    <property type="match status" value="1"/>
</dbReference>
<dbReference type="EMBL" id="PRLM01000005">
    <property type="protein sequence ID" value="RYC74627.1"/>
    <property type="molecule type" value="Genomic_DNA"/>
</dbReference>
<evidence type="ECO:0000313" key="5">
    <source>
        <dbReference type="Proteomes" id="UP001191019"/>
    </source>
</evidence>
<keyword evidence="2" id="KW-0067">ATP-binding</keyword>
<keyword evidence="1" id="KW-0547">Nucleotide-binding</keyword>
<keyword evidence="4" id="KW-0808">Transferase</keyword>
<comment type="caution">
    <text evidence="4">The sequence shown here is derived from an EMBL/GenBank/DDBJ whole genome shotgun (WGS) entry which is preliminary data.</text>
</comment>
<dbReference type="InterPro" id="IPR027417">
    <property type="entry name" value="P-loop_NTPase"/>
</dbReference>
<evidence type="ECO:0000256" key="2">
    <source>
        <dbReference type="ARBA" id="ARBA00022840"/>
    </source>
</evidence>
<feature type="domain" description="Zeta toxin" evidence="3">
    <location>
        <begin position="50"/>
        <end position="199"/>
    </location>
</feature>
<evidence type="ECO:0000259" key="3">
    <source>
        <dbReference type="Pfam" id="PF06414"/>
    </source>
</evidence>
<evidence type="ECO:0000256" key="1">
    <source>
        <dbReference type="ARBA" id="ARBA00022741"/>
    </source>
</evidence>
<dbReference type="GO" id="GO:0016740">
    <property type="term" value="F:transferase activity"/>
    <property type="evidence" value="ECO:0007669"/>
    <property type="project" value="UniProtKB-KW"/>
</dbReference>
<protein>
    <submittedName>
        <fullName evidence="4">Toxin PezT</fullName>
        <ecNumber evidence="4">2.7.1.176</ecNumber>
    </submittedName>
</protein>
<sequence>MQQNSELAKVIEYMKSHWPSQVKPEWQVSLDEYPAILKKAVDDFTLSATKNHHLIRIAGLSGSGKTTQILPAVEAYCKKNNFEPILIAARCFVEYHPHYREIKEFYGDSNLRKMTDEFATIMLFLTLAELIKNNYDITLDVTLLDPKIEAILLKMLKGSNYEMLFLMIAVSPVITAHFLSNRAWRHSKATEQEFARATSYALDFYAKNAPDVRIILWSVYDKPPIYDGPIKNCIDIFTEYSAREDLPATDDDIRRDAKIAYLTNK</sequence>
<dbReference type="InterPro" id="IPR010488">
    <property type="entry name" value="Zeta_toxin_domain"/>
</dbReference>
<reference evidence="4 5" key="1">
    <citation type="journal article" date="2018" name="bioRxiv">
        <title>Evidence of independent acquisition and adaption of ultra-small bacteria to human hosts across the highly diverse yet reduced genomes of the phylum Saccharibacteria.</title>
        <authorList>
            <person name="McLean J.S."/>
            <person name="Bor B."/>
            <person name="To T.T."/>
            <person name="Liu Q."/>
            <person name="Kearns K.A."/>
            <person name="Solden L.M."/>
            <person name="Wrighton K.C."/>
            <person name="He X."/>
            <person name="Shi W."/>
        </authorList>
    </citation>
    <scope>NUCLEOTIDE SEQUENCE [LARGE SCALE GENOMIC DNA]</scope>
    <source>
        <strain evidence="4 5">TM7_G3_2_Rum_HOT_351B</strain>
    </source>
</reference>